<feature type="compositionally biased region" description="Low complexity" evidence="2">
    <location>
        <begin position="301"/>
        <end position="330"/>
    </location>
</feature>
<dbReference type="InterPro" id="IPR036452">
    <property type="entry name" value="Ribo_hydro-like"/>
</dbReference>
<feature type="compositionally biased region" description="Pro residues" evidence="2">
    <location>
        <begin position="291"/>
        <end position="300"/>
    </location>
</feature>
<evidence type="ECO:0000259" key="3">
    <source>
        <dbReference type="Pfam" id="PF01156"/>
    </source>
</evidence>
<evidence type="ECO:0000256" key="1">
    <source>
        <dbReference type="ARBA" id="ARBA00009176"/>
    </source>
</evidence>
<dbReference type="Pfam" id="PF01156">
    <property type="entry name" value="IU_nuc_hydro"/>
    <property type="match status" value="1"/>
</dbReference>
<dbReference type="SUPFAM" id="SSF53590">
    <property type="entry name" value="Nucleoside hydrolase"/>
    <property type="match status" value="1"/>
</dbReference>
<dbReference type="EMBL" id="HBEG01006096">
    <property type="protein sequence ID" value="CAD8347881.1"/>
    <property type="molecule type" value="Transcribed_RNA"/>
</dbReference>
<accession>A0A7S0FA11</accession>
<dbReference type="InterPro" id="IPR001910">
    <property type="entry name" value="Inosine/uridine_hydrolase_dom"/>
</dbReference>
<dbReference type="AlphaFoldDB" id="A0A7S0FA11"/>
<evidence type="ECO:0000256" key="2">
    <source>
        <dbReference type="SAM" id="MobiDB-lite"/>
    </source>
</evidence>
<protein>
    <recommendedName>
        <fullName evidence="3">Inosine/uridine-preferring nucleoside hydrolase domain-containing protein</fullName>
    </recommendedName>
</protein>
<gene>
    <name evidence="4" type="ORF">PBAH0796_LOCUS3620</name>
</gene>
<organism evidence="4">
    <name type="scientific">Pyrodinium bahamense</name>
    <dbReference type="NCBI Taxonomy" id="73915"/>
    <lineage>
        <taxon>Eukaryota</taxon>
        <taxon>Sar</taxon>
        <taxon>Alveolata</taxon>
        <taxon>Dinophyceae</taxon>
        <taxon>Gonyaulacales</taxon>
        <taxon>Pyrocystaceae</taxon>
        <taxon>Pyrodinium</taxon>
    </lineage>
</organism>
<feature type="domain" description="Inosine/uridine-preferring nucleoside hydrolase" evidence="3">
    <location>
        <begin position="341"/>
        <end position="631"/>
    </location>
</feature>
<feature type="region of interest" description="Disordered" evidence="2">
    <location>
        <begin position="236"/>
        <end position="335"/>
    </location>
</feature>
<dbReference type="CDD" id="cd02883">
    <property type="entry name" value="NUDIX_Hydrolase"/>
    <property type="match status" value="1"/>
</dbReference>
<dbReference type="Gene3D" id="3.90.245.10">
    <property type="entry name" value="Ribonucleoside hydrolase-like"/>
    <property type="match status" value="1"/>
</dbReference>
<proteinExistence type="inferred from homology"/>
<comment type="similarity">
    <text evidence="1">Belongs to the IUNH family.</text>
</comment>
<dbReference type="GO" id="GO:0016799">
    <property type="term" value="F:hydrolase activity, hydrolyzing N-glycosyl compounds"/>
    <property type="evidence" value="ECO:0007669"/>
    <property type="project" value="InterPro"/>
</dbReference>
<name>A0A7S0FA11_9DINO</name>
<reference evidence="4" key="1">
    <citation type="submission" date="2021-01" db="EMBL/GenBank/DDBJ databases">
        <authorList>
            <person name="Corre E."/>
            <person name="Pelletier E."/>
            <person name="Niang G."/>
            <person name="Scheremetjew M."/>
            <person name="Finn R."/>
            <person name="Kale V."/>
            <person name="Holt S."/>
            <person name="Cochrane G."/>
            <person name="Meng A."/>
            <person name="Brown T."/>
            <person name="Cohen L."/>
        </authorList>
    </citation>
    <scope>NUCLEOTIDE SEQUENCE</scope>
    <source>
        <strain evidence="4">Pbaha01</strain>
    </source>
</reference>
<feature type="compositionally biased region" description="Basic and acidic residues" evidence="2">
    <location>
        <begin position="246"/>
        <end position="257"/>
    </location>
</feature>
<sequence>MRARELWSMAADSQPKWPREARTAGNAGVMLVGRSAQHGGAPAAVLGGRFYTGKRVYAYTDFGGGVEHSRGETPQQGAFREFAEELLGQDEARAKATAAHLCVATSGALVGGRPFVHKNYVMFIVSAEAIVEAVQLPPGTEGSSAIDQLFAQAVQNSELTSVALVSIEELLLGASSDGMVCPLSVRQLDGKERSSDAIQLRALMVGQHGSIFTISHTLECFADQPVALKTGKKANCSENGRTVKKTAAEREESRNEGAELPPPEVPAGQKPRRRKGRWNRENQEEEECAMVPPPEVPLPEPQSTQDASADDALQSAAAAARAQTAAPAALETERQERTSYVFDMETGDPDDVLTLLFLGSHPAVELRAVTITPGSEEQVALVRWLLQRIGQAHVRLGAQAWPANAKKPVSLTSGFYRSFGRLPHGEPRCERADQVLLECCDESVTLVTGAPLHNLADALQLNGFRLGRWVAQGGFAGEGVVPPDKQMDKFKGMETCSTWNFGGNIPAAHAALTSGAIGRKTCVSKNVCHSACYDDEWHAALGAAVEAEACSAPQSRRAVALGMMHSAMDEYLRRRPGGKKLHDPLALAVALDESVCELVEVELFCRRGQWGSRPRPGSGVRISVAYDASKFRAALLC</sequence>
<evidence type="ECO:0000313" key="4">
    <source>
        <dbReference type="EMBL" id="CAD8347881.1"/>
    </source>
</evidence>